<reference evidence="1" key="1">
    <citation type="submission" date="2024-04" db="EMBL/GenBank/DDBJ databases">
        <authorList>
            <consortium name="Molecular Ecology Group"/>
        </authorList>
    </citation>
    <scope>NUCLEOTIDE SEQUENCE</scope>
</reference>
<organism evidence="1 2">
    <name type="scientific">Lasius platythorax</name>
    <dbReference type="NCBI Taxonomy" id="488582"/>
    <lineage>
        <taxon>Eukaryota</taxon>
        <taxon>Metazoa</taxon>
        <taxon>Ecdysozoa</taxon>
        <taxon>Arthropoda</taxon>
        <taxon>Hexapoda</taxon>
        <taxon>Insecta</taxon>
        <taxon>Pterygota</taxon>
        <taxon>Neoptera</taxon>
        <taxon>Endopterygota</taxon>
        <taxon>Hymenoptera</taxon>
        <taxon>Apocrita</taxon>
        <taxon>Aculeata</taxon>
        <taxon>Formicoidea</taxon>
        <taxon>Formicidae</taxon>
        <taxon>Formicinae</taxon>
        <taxon>Lasius</taxon>
        <taxon>Lasius</taxon>
    </lineage>
</organism>
<sequence length="346" mass="40150">MDADILRAILKSYGDAENVAQSENCKDTSREALLCSQSDTVLNTLCTSLSNLLCYKVSKQAYQRYSVRLLIIDNLRKWCRTTSNFEHLPIFMSKENSLRFANILLDKHLTDDILNECCSEDALISLTTAVMHLSLENPSFVHHMDRLLIRLSQLETNDKIERLLHNSLCSNLHLKLSTKEEIYTVQKFKLIEKPLLDSFVCTFPDQKKENCVDNPNNEKALNQLLEFSVGSMCVFQLIFNFLKELLVQLHYAPAVLHFIGLILKRISICCENQDKDILDLYPRKLHCCIILLRIKPEHHTAQTRKYTLQTMKQIYNENKDVLLIIMSHFPEWLECFANYVTDDAQN</sequence>
<dbReference type="Proteomes" id="UP001497644">
    <property type="component" value="Chromosome 2"/>
</dbReference>
<gene>
    <name evidence="1" type="ORF">LPLAT_LOCUS5747</name>
</gene>
<dbReference type="EMBL" id="OZ034825">
    <property type="protein sequence ID" value="CAL1679589.1"/>
    <property type="molecule type" value="Genomic_DNA"/>
</dbReference>
<evidence type="ECO:0000313" key="2">
    <source>
        <dbReference type="Proteomes" id="UP001497644"/>
    </source>
</evidence>
<name>A0AAV2NJK4_9HYME</name>
<accession>A0AAV2NJK4</accession>
<evidence type="ECO:0000313" key="1">
    <source>
        <dbReference type="EMBL" id="CAL1679589.1"/>
    </source>
</evidence>
<dbReference type="AlphaFoldDB" id="A0AAV2NJK4"/>
<keyword evidence="2" id="KW-1185">Reference proteome</keyword>
<protein>
    <submittedName>
        <fullName evidence="1">Uncharacterized protein</fullName>
    </submittedName>
</protein>
<proteinExistence type="predicted"/>